<keyword evidence="4" id="KW-1185">Reference proteome</keyword>
<dbReference type="GO" id="GO:0035861">
    <property type="term" value="C:site of double-strand break"/>
    <property type="evidence" value="ECO:0007669"/>
    <property type="project" value="TreeGrafter"/>
</dbReference>
<dbReference type="InterPro" id="IPR052800">
    <property type="entry name" value="DNA_Repair_Helicase_ZGRF1"/>
</dbReference>
<dbReference type="AlphaFoldDB" id="A0A8H6A5C8"/>
<feature type="compositionally biased region" description="Low complexity" evidence="1">
    <location>
        <begin position="138"/>
        <end position="147"/>
    </location>
</feature>
<reference evidence="3 4" key="1">
    <citation type="submission" date="2019-04" db="EMBL/GenBank/DDBJ databases">
        <title>Aspergillus burnettii sp. nov., novel species from soil in southeast Queensland.</title>
        <authorList>
            <person name="Gilchrist C.L.M."/>
            <person name="Pitt J.I."/>
            <person name="Lange L."/>
            <person name="Lacey H.J."/>
            <person name="Vuong D."/>
            <person name="Midgley D.J."/>
            <person name="Greenfield P."/>
            <person name="Bradbury M."/>
            <person name="Lacey E."/>
            <person name="Busk P.K."/>
            <person name="Pilgaard B."/>
            <person name="Chooi Y.H."/>
            <person name="Piggott A.M."/>
        </authorList>
    </citation>
    <scope>NUCLEOTIDE SEQUENCE [LARGE SCALE GENOMIC DNA]</scope>
    <source>
        <strain evidence="3 4">FRR 5400</strain>
    </source>
</reference>
<name>A0A8H6A5C8_PETAA</name>
<sequence>MSIPLSSAPRATPGLSVPASQNTAPVIKFRCLYTHDVRRKAKRWQDGYLRYHTFNKRVMAYDITGNFIGDLHWRQDDAIQDGDELELDRGVLIQVCEPMEKTETDLSTLYSNKKSQGSPSKPGELPTPSFRPSTPVRSSIGSQSSRSLNDLLGIKKTPIGRLVSPYEERHPPEQRRNYPQSPERTAKRQRVASENVSRAHSLNRPQPVTIDLSGESSVVKPTVFAVATEPTVRLKQTTGSVKAPSTTVPPSDVALGGKAEPTNVEKTQKPASNAPPPATKCLSSHAEVPTNTLRLSTERPRRKLLYSALLPGQTSTSVSLPAPKANASAQENPQEIDLTDPDPVSTNADFMPSASTMVALDEMVSDSIVGQSKATRQIPATVSHRAQGALPKSGSTGLRKSYSDPTTLTSADGLRPRSLHFKSPLNNCMEEDQPHEQGPWTSEALDLFDFWPPGRLKPK</sequence>
<feature type="compositionally biased region" description="Basic and acidic residues" evidence="1">
    <location>
        <begin position="166"/>
        <end position="176"/>
    </location>
</feature>
<dbReference type="EMBL" id="SPNV01000059">
    <property type="protein sequence ID" value="KAF5863078.1"/>
    <property type="molecule type" value="Genomic_DNA"/>
</dbReference>
<protein>
    <recommendedName>
        <fullName evidence="2">5'-3' DNA helicase ZGRF1-like N-terminal domain-containing protein</fullName>
    </recommendedName>
</protein>
<organism evidence="3 4">
    <name type="scientific">Petromyces alliaceus</name>
    <name type="common">Aspergillus alliaceus</name>
    <dbReference type="NCBI Taxonomy" id="209559"/>
    <lineage>
        <taxon>Eukaryota</taxon>
        <taxon>Fungi</taxon>
        <taxon>Dikarya</taxon>
        <taxon>Ascomycota</taxon>
        <taxon>Pezizomycotina</taxon>
        <taxon>Eurotiomycetes</taxon>
        <taxon>Eurotiomycetidae</taxon>
        <taxon>Eurotiales</taxon>
        <taxon>Aspergillaceae</taxon>
        <taxon>Aspergillus</taxon>
        <taxon>Aspergillus subgen. Circumdati</taxon>
    </lineage>
</organism>
<dbReference type="PANTHER" id="PTHR28535">
    <property type="entry name" value="ZINC FINGER GRF-TYPE CONTAINING 1"/>
    <property type="match status" value="1"/>
</dbReference>
<dbReference type="GO" id="GO:0006302">
    <property type="term" value="P:double-strand break repair"/>
    <property type="evidence" value="ECO:0007669"/>
    <property type="project" value="TreeGrafter"/>
</dbReference>
<dbReference type="GO" id="GO:0005634">
    <property type="term" value="C:nucleus"/>
    <property type="evidence" value="ECO:0007669"/>
    <property type="project" value="TreeGrafter"/>
</dbReference>
<feature type="compositionally biased region" description="Polar residues" evidence="1">
    <location>
        <begin position="237"/>
        <end position="249"/>
    </location>
</feature>
<feature type="region of interest" description="Disordered" evidence="1">
    <location>
        <begin position="237"/>
        <end position="289"/>
    </location>
</feature>
<gene>
    <name evidence="3" type="ORF">ETB97_010648</name>
</gene>
<feature type="region of interest" description="Disordered" evidence="1">
    <location>
        <begin position="110"/>
        <end position="209"/>
    </location>
</feature>
<feature type="region of interest" description="Disordered" evidence="1">
    <location>
        <begin position="314"/>
        <end position="342"/>
    </location>
</feature>
<evidence type="ECO:0000313" key="3">
    <source>
        <dbReference type="EMBL" id="KAF5863078.1"/>
    </source>
</evidence>
<dbReference type="Proteomes" id="UP000541154">
    <property type="component" value="Unassembled WGS sequence"/>
</dbReference>
<dbReference type="InterPro" id="IPR018838">
    <property type="entry name" value="ZGRF1-like_N"/>
</dbReference>
<feature type="domain" description="5'-3' DNA helicase ZGRF1-like N-terminal" evidence="2">
    <location>
        <begin position="26"/>
        <end position="106"/>
    </location>
</feature>
<evidence type="ECO:0000256" key="1">
    <source>
        <dbReference type="SAM" id="MobiDB-lite"/>
    </source>
</evidence>
<feature type="compositionally biased region" description="Polar residues" evidence="1">
    <location>
        <begin position="393"/>
        <end position="410"/>
    </location>
</feature>
<feature type="region of interest" description="Disordered" evidence="1">
    <location>
        <begin position="372"/>
        <end position="442"/>
    </location>
</feature>
<evidence type="ECO:0000259" key="2">
    <source>
        <dbReference type="Pfam" id="PF10382"/>
    </source>
</evidence>
<comment type="caution">
    <text evidence="3">The sequence shown here is derived from an EMBL/GenBank/DDBJ whole genome shotgun (WGS) entry which is preliminary data.</text>
</comment>
<accession>A0A8H6A5C8</accession>
<dbReference type="PANTHER" id="PTHR28535:SF1">
    <property type="entry name" value="PROTEIN ZGRF1"/>
    <property type="match status" value="1"/>
</dbReference>
<feature type="compositionally biased region" description="Polar residues" evidence="1">
    <location>
        <begin position="110"/>
        <end position="119"/>
    </location>
</feature>
<proteinExistence type="predicted"/>
<dbReference type="Pfam" id="PF10382">
    <property type="entry name" value="ZGRF1-like_N"/>
    <property type="match status" value="1"/>
</dbReference>
<feature type="compositionally biased region" description="Polar residues" evidence="1">
    <location>
        <begin position="192"/>
        <end position="206"/>
    </location>
</feature>
<evidence type="ECO:0000313" key="4">
    <source>
        <dbReference type="Proteomes" id="UP000541154"/>
    </source>
</evidence>